<dbReference type="InterPro" id="IPR001412">
    <property type="entry name" value="aa-tRNA-synth_I_CS"/>
</dbReference>
<dbReference type="Gene3D" id="3.40.50.620">
    <property type="entry name" value="HUPs"/>
    <property type="match status" value="1"/>
</dbReference>
<dbReference type="Pfam" id="PF00579">
    <property type="entry name" value="tRNA-synt_1b"/>
    <property type="match status" value="1"/>
</dbReference>
<protein>
    <recommendedName>
        <fullName evidence="11">Tryptophan--tRNA ligase, mitochondrial</fullName>
        <ecNumber evidence="3">6.1.1.2</ecNumber>
    </recommendedName>
    <alternativeName>
        <fullName evidence="9">Tryptophanyl-tRNA synthetase</fullName>
    </alternativeName>
</protein>
<dbReference type="PANTHER" id="PTHR43766">
    <property type="entry name" value="TRYPTOPHAN--TRNA LIGASE, MITOCHONDRIAL"/>
    <property type="match status" value="1"/>
</dbReference>
<dbReference type="SUPFAM" id="SSF52374">
    <property type="entry name" value="Nucleotidylyl transferase"/>
    <property type="match status" value="1"/>
</dbReference>
<dbReference type="HAMAP" id="MF_00140_B">
    <property type="entry name" value="Trp_tRNA_synth_B"/>
    <property type="match status" value="1"/>
</dbReference>
<dbReference type="EMBL" id="JAAAID010000320">
    <property type="protein sequence ID" value="KAG0018972.1"/>
    <property type="molecule type" value="Genomic_DNA"/>
</dbReference>
<evidence type="ECO:0000256" key="8">
    <source>
        <dbReference type="ARBA" id="ARBA00023146"/>
    </source>
</evidence>
<dbReference type="InterPro" id="IPR014729">
    <property type="entry name" value="Rossmann-like_a/b/a_fold"/>
</dbReference>
<dbReference type="InterPro" id="IPR002305">
    <property type="entry name" value="aa-tRNA-synth_Ic"/>
</dbReference>
<dbReference type="InterPro" id="IPR024109">
    <property type="entry name" value="Trp-tRNA-ligase_bac-type"/>
</dbReference>
<dbReference type="GO" id="GO:0004830">
    <property type="term" value="F:tryptophan-tRNA ligase activity"/>
    <property type="evidence" value="ECO:0007669"/>
    <property type="project" value="UniProtKB-EC"/>
</dbReference>
<comment type="catalytic activity">
    <reaction evidence="10">
        <text>tRNA(Trp) + L-tryptophan + ATP = L-tryptophyl-tRNA(Trp) + AMP + diphosphate + H(+)</text>
        <dbReference type="Rhea" id="RHEA:24080"/>
        <dbReference type="Rhea" id="RHEA-COMP:9671"/>
        <dbReference type="Rhea" id="RHEA-COMP:9705"/>
        <dbReference type="ChEBI" id="CHEBI:15378"/>
        <dbReference type="ChEBI" id="CHEBI:30616"/>
        <dbReference type="ChEBI" id="CHEBI:33019"/>
        <dbReference type="ChEBI" id="CHEBI:57912"/>
        <dbReference type="ChEBI" id="CHEBI:78442"/>
        <dbReference type="ChEBI" id="CHEBI:78535"/>
        <dbReference type="ChEBI" id="CHEBI:456215"/>
        <dbReference type="EC" id="6.1.1.2"/>
    </reaction>
</comment>
<dbReference type="InterPro" id="IPR050203">
    <property type="entry name" value="Trp-tRNA_synthetase"/>
</dbReference>
<dbReference type="GO" id="GO:0005759">
    <property type="term" value="C:mitochondrial matrix"/>
    <property type="evidence" value="ECO:0007669"/>
    <property type="project" value="UniProtKB-SubCell"/>
</dbReference>
<dbReference type="Gene3D" id="1.10.240.10">
    <property type="entry name" value="Tyrosyl-Transfer RNA Synthetase"/>
    <property type="match status" value="1"/>
</dbReference>
<evidence type="ECO:0000256" key="6">
    <source>
        <dbReference type="ARBA" id="ARBA00022840"/>
    </source>
</evidence>
<evidence type="ECO:0000256" key="10">
    <source>
        <dbReference type="ARBA" id="ARBA00049929"/>
    </source>
</evidence>
<dbReference type="GO" id="GO:0070183">
    <property type="term" value="P:mitochondrial tryptophanyl-tRNA aminoacylation"/>
    <property type="evidence" value="ECO:0007669"/>
    <property type="project" value="TreeGrafter"/>
</dbReference>
<dbReference type="CDD" id="cd00806">
    <property type="entry name" value="TrpRS_core"/>
    <property type="match status" value="1"/>
</dbReference>
<reference evidence="13" key="1">
    <citation type="journal article" date="2020" name="Fungal Divers.">
        <title>Resolving the Mortierellaceae phylogeny through synthesis of multi-gene phylogenetics and phylogenomics.</title>
        <authorList>
            <person name="Vandepol N."/>
            <person name="Liber J."/>
            <person name="Desiro A."/>
            <person name="Na H."/>
            <person name="Kennedy M."/>
            <person name="Barry K."/>
            <person name="Grigoriev I.V."/>
            <person name="Miller A.N."/>
            <person name="O'Donnell K."/>
            <person name="Stajich J.E."/>
            <person name="Bonito G."/>
        </authorList>
    </citation>
    <scope>NUCLEOTIDE SEQUENCE</scope>
    <source>
        <strain evidence="13">NRRL 2769</strain>
    </source>
</reference>
<dbReference type="NCBIfam" id="TIGR00233">
    <property type="entry name" value="trpS"/>
    <property type="match status" value="1"/>
</dbReference>
<organism evidence="13 14">
    <name type="scientific">Entomortierella chlamydospora</name>
    <dbReference type="NCBI Taxonomy" id="101097"/>
    <lineage>
        <taxon>Eukaryota</taxon>
        <taxon>Fungi</taxon>
        <taxon>Fungi incertae sedis</taxon>
        <taxon>Mucoromycota</taxon>
        <taxon>Mortierellomycotina</taxon>
        <taxon>Mortierellomycetes</taxon>
        <taxon>Mortierellales</taxon>
        <taxon>Mortierellaceae</taxon>
        <taxon>Entomortierella</taxon>
    </lineage>
</organism>
<keyword evidence="4 12" id="KW-0436">Ligase</keyword>
<evidence type="ECO:0000256" key="12">
    <source>
        <dbReference type="RuleBase" id="RU363036"/>
    </source>
</evidence>
<dbReference type="PRINTS" id="PR01039">
    <property type="entry name" value="TRNASYNTHTRP"/>
</dbReference>
<dbReference type="PROSITE" id="PS00178">
    <property type="entry name" value="AA_TRNA_LIGASE_I"/>
    <property type="match status" value="1"/>
</dbReference>
<sequence length="391" mass="43177">MTLTAHSLAFTKQVFRGVKSVDLCKVAIASSQKVQNVRSLATQSKPKATPITFSGIQPTGHPHLGNYLGAISNWVTLQEEAYQAKETVLFSIVDLHAITLPQDPEKLRKERREMAITLLACGVDPKKCILFEQSKVSGHAELTWLLNCMTPVGWLARMTQWKAKMGVTKGSQSLEDVEATKGLQLGLFAYPVLMAADVLLYKATKIPVGEDQIQHLELARDVAQTFNKMVKTPFFPLPQPKITETKRIMSLRDPTNKMSKSDASDQTRINLVDSPDLISSKIKRAVTDGIRGISYDQTNRPAVANLIRIYAAMKRVSVEDVVREHADSSTAAFKEALADVLITSLKPIQDEMARLEKEDAYVQSVLDDGAAKAAEIAIPNLQEAQRLLGLR</sequence>
<evidence type="ECO:0000256" key="9">
    <source>
        <dbReference type="ARBA" id="ARBA00030268"/>
    </source>
</evidence>
<comment type="caution">
    <text evidence="13">The sequence shown here is derived from an EMBL/GenBank/DDBJ whole genome shotgun (WGS) entry which is preliminary data.</text>
</comment>
<dbReference type="GO" id="GO:0005524">
    <property type="term" value="F:ATP binding"/>
    <property type="evidence" value="ECO:0007669"/>
    <property type="project" value="UniProtKB-KW"/>
</dbReference>
<keyword evidence="6 12" id="KW-0067">ATP-binding</keyword>
<gene>
    <name evidence="13" type="ORF">BGZ80_006492</name>
</gene>
<keyword evidence="8 12" id="KW-0030">Aminoacyl-tRNA synthetase</keyword>
<dbReference type="OrthoDB" id="15808at2759"/>
<dbReference type="AlphaFoldDB" id="A0A9P6MZ51"/>
<keyword evidence="5 12" id="KW-0547">Nucleotide-binding</keyword>
<evidence type="ECO:0000313" key="14">
    <source>
        <dbReference type="Proteomes" id="UP000703661"/>
    </source>
</evidence>
<evidence type="ECO:0000256" key="2">
    <source>
        <dbReference type="ARBA" id="ARBA00005594"/>
    </source>
</evidence>
<proteinExistence type="inferred from homology"/>
<evidence type="ECO:0000256" key="4">
    <source>
        <dbReference type="ARBA" id="ARBA00022598"/>
    </source>
</evidence>
<evidence type="ECO:0000256" key="7">
    <source>
        <dbReference type="ARBA" id="ARBA00022917"/>
    </source>
</evidence>
<evidence type="ECO:0000256" key="11">
    <source>
        <dbReference type="ARBA" id="ARBA00069760"/>
    </source>
</evidence>
<dbReference type="FunFam" id="3.40.50.620:FF:000082">
    <property type="entry name" value="MSW1p Mitochondrial tryptophanyl-tRNA synthetase"/>
    <property type="match status" value="1"/>
</dbReference>
<dbReference type="PANTHER" id="PTHR43766:SF1">
    <property type="entry name" value="TRYPTOPHAN--TRNA LIGASE, MITOCHONDRIAL"/>
    <property type="match status" value="1"/>
</dbReference>
<keyword evidence="14" id="KW-1185">Reference proteome</keyword>
<comment type="similarity">
    <text evidence="2 12">Belongs to the class-I aminoacyl-tRNA synthetase family.</text>
</comment>
<dbReference type="FunFam" id="1.10.240.10:FF:000002">
    <property type="entry name" value="Tryptophan--tRNA ligase"/>
    <property type="match status" value="1"/>
</dbReference>
<name>A0A9P6MZ51_9FUNG</name>
<evidence type="ECO:0000256" key="5">
    <source>
        <dbReference type="ARBA" id="ARBA00022741"/>
    </source>
</evidence>
<evidence type="ECO:0000313" key="13">
    <source>
        <dbReference type="EMBL" id="KAG0018972.1"/>
    </source>
</evidence>
<evidence type="ECO:0000256" key="1">
    <source>
        <dbReference type="ARBA" id="ARBA00004305"/>
    </source>
</evidence>
<keyword evidence="7 12" id="KW-0648">Protein biosynthesis</keyword>
<evidence type="ECO:0000256" key="3">
    <source>
        <dbReference type="ARBA" id="ARBA00013161"/>
    </source>
</evidence>
<dbReference type="InterPro" id="IPR002306">
    <property type="entry name" value="Trp-tRNA-ligase"/>
</dbReference>
<comment type="subcellular location">
    <subcellularLocation>
        <location evidence="1">Mitochondrion matrix</location>
    </subcellularLocation>
</comment>
<dbReference type="Proteomes" id="UP000703661">
    <property type="component" value="Unassembled WGS sequence"/>
</dbReference>
<dbReference type="EC" id="6.1.1.2" evidence="3"/>
<accession>A0A9P6MZ51</accession>